<name>A0A1I3VEA2_9GAMM</name>
<keyword evidence="3" id="KW-1185">Reference proteome</keyword>
<feature type="transmembrane region" description="Helical" evidence="1">
    <location>
        <begin position="35"/>
        <end position="52"/>
    </location>
</feature>
<comment type="caution">
    <text evidence="2">The sequence shown here is derived from an EMBL/GenBank/DDBJ whole genome shotgun (WGS) entry which is preliminary data.</text>
</comment>
<keyword evidence="1" id="KW-1133">Transmembrane helix</keyword>
<dbReference type="Proteomes" id="UP000198841">
    <property type="component" value="Unassembled WGS sequence"/>
</dbReference>
<evidence type="ECO:0000313" key="3">
    <source>
        <dbReference type="Proteomes" id="UP000198841"/>
    </source>
</evidence>
<proteinExistence type="predicted"/>
<sequence length="76" mass="8620">MNGDPTGGMCECRGVIYDDLHKGCSRWEFFGGTRLSLVIAAGYETAIILAMFRQHIVAENFMLRTMGLMRMQSTRR</sequence>
<organism evidence="2 3">
    <name type="scientific">Candidatus Pantoea symbiotica</name>
    <dbReference type="NCBI Taxonomy" id="1884370"/>
    <lineage>
        <taxon>Bacteria</taxon>
        <taxon>Pseudomonadati</taxon>
        <taxon>Pseudomonadota</taxon>
        <taxon>Gammaproteobacteria</taxon>
        <taxon>Enterobacterales</taxon>
        <taxon>Erwiniaceae</taxon>
        <taxon>Pantoea</taxon>
    </lineage>
</organism>
<gene>
    <name evidence="2" type="ORF">SAMN05518863_103383</name>
</gene>
<accession>A0A1I3VEA2</accession>
<evidence type="ECO:0000313" key="2">
    <source>
        <dbReference type="EMBL" id="SFJ93774.1"/>
    </source>
</evidence>
<protein>
    <submittedName>
        <fullName evidence="2">Uncharacterized protein</fullName>
    </submittedName>
</protein>
<keyword evidence="1" id="KW-0472">Membrane</keyword>
<evidence type="ECO:0000256" key="1">
    <source>
        <dbReference type="SAM" id="Phobius"/>
    </source>
</evidence>
<keyword evidence="1" id="KW-0812">Transmembrane</keyword>
<reference evidence="2 3" key="1">
    <citation type="submission" date="2016-10" db="EMBL/GenBank/DDBJ databases">
        <authorList>
            <person name="Varghese N."/>
            <person name="Submissions S."/>
        </authorList>
    </citation>
    <scope>NUCLEOTIDE SEQUENCE [LARGE SCALE GENOMIC DNA]</scope>
    <source>
        <strain evidence="2 3">YR512</strain>
    </source>
</reference>
<dbReference type="EMBL" id="FOSD01000003">
    <property type="protein sequence ID" value="SFJ93774.1"/>
    <property type="molecule type" value="Genomic_DNA"/>
</dbReference>